<dbReference type="AlphaFoldDB" id="A0A2I2GFC1"/>
<evidence type="ECO:0000313" key="5">
    <source>
        <dbReference type="Proteomes" id="UP000234275"/>
    </source>
</evidence>
<dbReference type="PANTHER" id="PTHR33365:SF11">
    <property type="entry name" value="TAT PATHWAY SIGNAL SEQUENCE"/>
    <property type="match status" value="1"/>
</dbReference>
<evidence type="ECO:0000256" key="2">
    <source>
        <dbReference type="ARBA" id="ARBA00023002"/>
    </source>
</evidence>
<proteinExistence type="inferred from homology"/>
<keyword evidence="2" id="KW-0560">Oxidoreductase</keyword>
<dbReference type="RefSeq" id="XP_024706877.1">
    <property type="nucleotide sequence ID" value="XM_024852060.1"/>
</dbReference>
<reference evidence="4 5" key="1">
    <citation type="submission" date="2016-12" db="EMBL/GenBank/DDBJ databases">
        <title>The genomes of Aspergillus section Nigri reveals drivers in fungal speciation.</title>
        <authorList>
            <consortium name="DOE Joint Genome Institute"/>
            <person name="Vesth T.C."/>
            <person name="Nybo J."/>
            <person name="Theobald S."/>
            <person name="Brandl J."/>
            <person name="Frisvad J.C."/>
            <person name="Nielsen K.F."/>
            <person name="Lyhne E.K."/>
            <person name="Kogle M.E."/>
            <person name="Kuo A."/>
            <person name="Riley R."/>
            <person name="Clum A."/>
            <person name="Nolan M."/>
            <person name="Lipzen A."/>
            <person name="Salamov A."/>
            <person name="Henrissat B."/>
            <person name="Wiebenga A."/>
            <person name="De Vries R.P."/>
            <person name="Grigoriev I.V."/>
            <person name="Mortensen U.H."/>
            <person name="Andersen M.R."/>
            <person name="Baker S.E."/>
        </authorList>
    </citation>
    <scope>NUCLEOTIDE SEQUENCE [LARGE SCALE GENOMIC DNA]</scope>
    <source>
        <strain evidence="4 5">IBT 23096</strain>
    </source>
</reference>
<keyword evidence="5" id="KW-1185">Reference proteome</keyword>
<comment type="similarity">
    <text evidence="3">Belongs to the ustYa family.</text>
</comment>
<dbReference type="GeneID" id="36559758"/>
<dbReference type="EMBL" id="MSFO01000002">
    <property type="protein sequence ID" value="PLB51575.1"/>
    <property type="molecule type" value="Genomic_DNA"/>
</dbReference>
<dbReference type="PANTHER" id="PTHR33365">
    <property type="entry name" value="YALI0B05434P"/>
    <property type="match status" value="1"/>
</dbReference>
<name>A0A2I2GFC1_9EURO</name>
<dbReference type="OrthoDB" id="3687641at2759"/>
<dbReference type="STRING" id="1392250.A0A2I2GFC1"/>
<evidence type="ECO:0008006" key="6">
    <source>
        <dbReference type="Google" id="ProtNLM"/>
    </source>
</evidence>
<evidence type="ECO:0000313" key="4">
    <source>
        <dbReference type="EMBL" id="PLB51575.1"/>
    </source>
</evidence>
<comment type="pathway">
    <text evidence="1">Mycotoxin biosynthesis.</text>
</comment>
<protein>
    <recommendedName>
        <fullName evidence="6">Oxidase ustYa</fullName>
    </recommendedName>
</protein>
<evidence type="ECO:0000256" key="1">
    <source>
        <dbReference type="ARBA" id="ARBA00004685"/>
    </source>
</evidence>
<dbReference type="Pfam" id="PF11807">
    <property type="entry name" value="UstYa"/>
    <property type="match status" value="1"/>
</dbReference>
<dbReference type="VEuPathDB" id="FungiDB:P170DRAFT_461780"/>
<evidence type="ECO:0000256" key="3">
    <source>
        <dbReference type="ARBA" id="ARBA00035112"/>
    </source>
</evidence>
<gene>
    <name evidence="4" type="ORF">P170DRAFT_461780</name>
</gene>
<organism evidence="4 5">
    <name type="scientific">Aspergillus steynii IBT 23096</name>
    <dbReference type="NCBI Taxonomy" id="1392250"/>
    <lineage>
        <taxon>Eukaryota</taxon>
        <taxon>Fungi</taxon>
        <taxon>Dikarya</taxon>
        <taxon>Ascomycota</taxon>
        <taxon>Pezizomycotina</taxon>
        <taxon>Eurotiomycetes</taxon>
        <taxon>Eurotiomycetidae</taxon>
        <taxon>Eurotiales</taxon>
        <taxon>Aspergillaceae</taxon>
        <taxon>Aspergillus</taxon>
        <taxon>Aspergillus subgen. Circumdati</taxon>
    </lineage>
</organism>
<sequence>MRMEILGLSALAALIPLPTHKQIFLYNKTFGADPQTDNTTVAAWDSLLPAINPYPVLGNKQTVGQSSVRYPPGSQNIYTLSVAHQLHCLWSIHQNYYSAVHGAPDRQGDHIAAHMRHCFDYLRQSLICASDSTLEPVDTKLGGVTGWGSERVCRDYAALSEWAEGRRVSNARGFSGHDTNQGGVGVV</sequence>
<accession>A0A2I2GFC1</accession>
<comment type="caution">
    <text evidence="4">The sequence shown here is derived from an EMBL/GenBank/DDBJ whole genome shotgun (WGS) entry which is preliminary data.</text>
</comment>
<dbReference type="Proteomes" id="UP000234275">
    <property type="component" value="Unassembled WGS sequence"/>
</dbReference>
<dbReference type="GO" id="GO:0043386">
    <property type="term" value="P:mycotoxin biosynthetic process"/>
    <property type="evidence" value="ECO:0007669"/>
    <property type="project" value="InterPro"/>
</dbReference>
<dbReference type="InterPro" id="IPR021765">
    <property type="entry name" value="UstYa-like"/>
</dbReference>
<dbReference type="GO" id="GO:0016491">
    <property type="term" value="F:oxidoreductase activity"/>
    <property type="evidence" value="ECO:0007669"/>
    <property type="project" value="UniProtKB-KW"/>
</dbReference>